<evidence type="ECO:0000256" key="5">
    <source>
        <dbReference type="ARBA" id="ARBA00022692"/>
    </source>
</evidence>
<feature type="transmembrane region" description="Helical" evidence="8">
    <location>
        <begin position="216"/>
        <end position="235"/>
    </location>
</feature>
<evidence type="ECO:0000259" key="9">
    <source>
        <dbReference type="PROSITE" id="PS50850"/>
    </source>
</evidence>
<feature type="transmembrane region" description="Helical" evidence="8">
    <location>
        <begin position="81"/>
        <end position="100"/>
    </location>
</feature>
<evidence type="ECO:0000256" key="7">
    <source>
        <dbReference type="ARBA" id="ARBA00023136"/>
    </source>
</evidence>
<dbReference type="PANTHER" id="PTHR23504">
    <property type="entry name" value="MAJOR FACILITATOR SUPERFAMILY DOMAIN-CONTAINING PROTEIN 10"/>
    <property type="match status" value="1"/>
</dbReference>
<keyword evidence="11" id="KW-1185">Reference proteome</keyword>
<comment type="function">
    <text evidence="1">Resistance to tetracycline by an active tetracycline efflux. This is an energy-dependent process that decreases the accumulation of the antibiotic in whole cells. This protein functions as a metal-tetracycline/H(+) antiporter.</text>
</comment>
<feature type="transmembrane region" description="Helical" evidence="8">
    <location>
        <begin position="255"/>
        <end position="274"/>
    </location>
</feature>
<reference evidence="10 11" key="1">
    <citation type="submission" date="2023-02" db="EMBL/GenBank/DDBJ databases">
        <title>Genome sequence of Mucilaginibacter jinjuensis strain KACC 16571.</title>
        <authorList>
            <person name="Kim S."/>
            <person name="Heo J."/>
            <person name="Kwon S.-W."/>
        </authorList>
    </citation>
    <scope>NUCLEOTIDE SEQUENCE [LARGE SCALE GENOMIC DNA]</scope>
    <source>
        <strain evidence="10 11">KACC 16571</strain>
    </source>
</reference>
<evidence type="ECO:0000313" key="11">
    <source>
        <dbReference type="Proteomes" id="UP001216139"/>
    </source>
</evidence>
<evidence type="ECO:0000256" key="4">
    <source>
        <dbReference type="ARBA" id="ARBA00022448"/>
    </source>
</evidence>
<comment type="similarity">
    <text evidence="3">Belongs to the major facilitator superfamily. TCR/Tet family.</text>
</comment>
<feature type="transmembrane region" description="Helical" evidence="8">
    <location>
        <begin position="167"/>
        <end position="187"/>
    </location>
</feature>
<sequence length="411" mass="44272">MSEQPKRQAALGFIFVTLLIDITGFGIIIPVLPKLLEHLIHGNLSDAARYGGWMTFAYSFMQFLFAPVLGNLSDKYGRRPVLLGSLLGFAVDYTFLAFAPTVWWLFVGRIIAGITGASFTTGSAYIADISTPEKRAQNFGIIGAAFGLGFIIGPVLGGVLGQYSTKLPFLAAAGLALINAIYGFFILPESLAPEHRRPFEWKRANPVGSLMQLKKYPAVSGLIASLILIYIAAHAVQSTWTFFTMSRFSWTESLVGYSLGLVGLLSGLVQGLLIRVTIPKLGQKKSIVLGLLLYTIALTLFAFATQSWMMFAILALYALGGIAGPAIQGLISGQIPPNEQGELQGGLTSLMSVTSIIGPPLMTTLFAWFTGKNAPVYFPGASFLMGAVLMLASTLLAVRNFKRAKQKVQPE</sequence>
<dbReference type="Pfam" id="PF07690">
    <property type="entry name" value="MFS_1"/>
    <property type="match status" value="2"/>
</dbReference>
<dbReference type="InterPro" id="IPR020846">
    <property type="entry name" value="MFS_dom"/>
</dbReference>
<feature type="transmembrane region" description="Helical" evidence="8">
    <location>
        <begin position="106"/>
        <end position="127"/>
    </location>
</feature>
<evidence type="ECO:0000256" key="3">
    <source>
        <dbReference type="ARBA" id="ARBA00007520"/>
    </source>
</evidence>
<evidence type="ECO:0000256" key="2">
    <source>
        <dbReference type="ARBA" id="ARBA00004141"/>
    </source>
</evidence>
<dbReference type="SUPFAM" id="SSF103473">
    <property type="entry name" value="MFS general substrate transporter"/>
    <property type="match status" value="1"/>
</dbReference>
<dbReference type="InterPro" id="IPR011701">
    <property type="entry name" value="MFS"/>
</dbReference>
<dbReference type="Gene3D" id="1.20.1250.20">
    <property type="entry name" value="MFS general substrate transporter like domains"/>
    <property type="match status" value="1"/>
</dbReference>
<proteinExistence type="inferred from homology"/>
<feature type="transmembrane region" description="Helical" evidence="8">
    <location>
        <begin position="12"/>
        <end position="32"/>
    </location>
</feature>
<dbReference type="InterPro" id="IPR001958">
    <property type="entry name" value="Tet-R_TetA/multi-R_MdtG-like"/>
</dbReference>
<feature type="domain" description="Major facilitator superfamily (MFS) profile" evidence="9">
    <location>
        <begin position="10"/>
        <end position="405"/>
    </location>
</feature>
<keyword evidence="6 8" id="KW-1133">Transmembrane helix</keyword>
<feature type="transmembrane region" description="Helical" evidence="8">
    <location>
        <begin position="310"/>
        <end position="331"/>
    </location>
</feature>
<gene>
    <name evidence="10" type="ORF">PQO05_13555</name>
</gene>
<dbReference type="PRINTS" id="PR01035">
    <property type="entry name" value="TCRTETA"/>
</dbReference>
<keyword evidence="7 8" id="KW-0472">Membrane</keyword>
<feature type="transmembrane region" description="Helical" evidence="8">
    <location>
        <begin position="343"/>
        <end position="370"/>
    </location>
</feature>
<dbReference type="RefSeq" id="WP_273633454.1">
    <property type="nucleotide sequence ID" value="NZ_CP117167.1"/>
</dbReference>
<evidence type="ECO:0000256" key="8">
    <source>
        <dbReference type="SAM" id="Phobius"/>
    </source>
</evidence>
<dbReference type="PANTHER" id="PTHR23504:SF15">
    <property type="entry name" value="MAJOR FACILITATOR SUPERFAMILY (MFS) PROFILE DOMAIN-CONTAINING PROTEIN"/>
    <property type="match status" value="1"/>
</dbReference>
<feature type="transmembrane region" description="Helical" evidence="8">
    <location>
        <begin position="376"/>
        <end position="398"/>
    </location>
</feature>
<dbReference type="Proteomes" id="UP001216139">
    <property type="component" value="Chromosome"/>
</dbReference>
<dbReference type="EMBL" id="CP117167">
    <property type="protein sequence ID" value="WCT14961.1"/>
    <property type="molecule type" value="Genomic_DNA"/>
</dbReference>
<dbReference type="InterPro" id="IPR005829">
    <property type="entry name" value="Sugar_transporter_CS"/>
</dbReference>
<feature type="transmembrane region" description="Helical" evidence="8">
    <location>
        <begin position="52"/>
        <end position="69"/>
    </location>
</feature>
<comment type="subcellular location">
    <subcellularLocation>
        <location evidence="2">Membrane</location>
        <topology evidence="2">Multi-pass membrane protein</topology>
    </subcellularLocation>
</comment>
<keyword evidence="4" id="KW-0813">Transport</keyword>
<feature type="transmembrane region" description="Helical" evidence="8">
    <location>
        <begin position="139"/>
        <end position="161"/>
    </location>
</feature>
<protein>
    <submittedName>
        <fullName evidence="10">TCR/Tet family MFS transporter</fullName>
    </submittedName>
</protein>
<accession>A0ABY7TFU4</accession>
<dbReference type="PROSITE" id="PS00216">
    <property type="entry name" value="SUGAR_TRANSPORT_1"/>
    <property type="match status" value="1"/>
</dbReference>
<organism evidence="10 11">
    <name type="scientific">Mucilaginibacter jinjuensis</name>
    <dbReference type="NCBI Taxonomy" id="1176721"/>
    <lineage>
        <taxon>Bacteria</taxon>
        <taxon>Pseudomonadati</taxon>
        <taxon>Bacteroidota</taxon>
        <taxon>Sphingobacteriia</taxon>
        <taxon>Sphingobacteriales</taxon>
        <taxon>Sphingobacteriaceae</taxon>
        <taxon>Mucilaginibacter</taxon>
    </lineage>
</organism>
<evidence type="ECO:0000313" key="10">
    <source>
        <dbReference type="EMBL" id="WCT14961.1"/>
    </source>
</evidence>
<evidence type="ECO:0000256" key="1">
    <source>
        <dbReference type="ARBA" id="ARBA00003279"/>
    </source>
</evidence>
<dbReference type="PROSITE" id="PS50850">
    <property type="entry name" value="MFS"/>
    <property type="match status" value="1"/>
</dbReference>
<feature type="transmembrane region" description="Helical" evidence="8">
    <location>
        <begin position="286"/>
        <end position="304"/>
    </location>
</feature>
<name>A0ABY7TFU4_9SPHI</name>
<evidence type="ECO:0000256" key="6">
    <source>
        <dbReference type="ARBA" id="ARBA00022989"/>
    </source>
</evidence>
<dbReference type="InterPro" id="IPR036259">
    <property type="entry name" value="MFS_trans_sf"/>
</dbReference>
<keyword evidence="5 8" id="KW-0812">Transmembrane</keyword>
<dbReference type="CDD" id="cd17388">
    <property type="entry name" value="MFS_TetA"/>
    <property type="match status" value="1"/>
</dbReference>